<evidence type="ECO:0000313" key="8">
    <source>
        <dbReference type="Proteomes" id="UP000095228"/>
    </source>
</evidence>
<dbReference type="EC" id="2.7.13.3" evidence="2"/>
<gene>
    <name evidence="7" type="primary">kinA_2</name>
    <name evidence="7" type="ORF">Verru16b_01914</name>
</gene>
<dbReference type="KEGG" id="obg:Verru16b_01914"/>
<reference evidence="7 8" key="1">
    <citation type="submission" date="2016-06" db="EMBL/GenBank/DDBJ databases">
        <title>Three novel species with peptidoglycan cell walls form the new genus Lacunisphaera gen. nov. in the family Opitutaceae of the verrucomicrobial subdivision 4.</title>
        <authorList>
            <person name="Rast P."/>
            <person name="Gloeckner I."/>
            <person name="Jogler M."/>
            <person name="Boedeker C."/>
            <person name="Jeske O."/>
            <person name="Wiegand S."/>
            <person name="Reinhardt R."/>
            <person name="Schumann P."/>
            <person name="Rohde M."/>
            <person name="Spring S."/>
            <person name="Gloeckner F.O."/>
            <person name="Jogler C."/>
        </authorList>
    </citation>
    <scope>NUCLEOTIDE SEQUENCE [LARGE SCALE GENOMIC DNA]</scope>
    <source>
        <strain evidence="7 8">IG16b</strain>
    </source>
</reference>
<dbReference type="InterPro" id="IPR001789">
    <property type="entry name" value="Sig_transdc_resp-reg_receiver"/>
</dbReference>
<evidence type="ECO:0000259" key="6">
    <source>
        <dbReference type="PROSITE" id="PS50110"/>
    </source>
</evidence>
<dbReference type="SMART" id="SM00448">
    <property type="entry name" value="REC"/>
    <property type="match status" value="1"/>
</dbReference>
<dbReference type="PANTHER" id="PTHR43547">
    <property type="entry name" value="TWO-COMPONENT HISTIDINE KINASE"/>
    <property type="match status" value="1"/>
</dbReference>
<keyword evidence="7" id="KW-0808">Transferase</keyword>
<keyword evidence="7" id="KW-0418">Kinase</keyword>
<dbReference type="SMART" id="SM00387">
    <property type="entry name" value="HATPase_c"/>
    <property type="match status" value="1"/>
</dbReference>
<feature type="domain" description="Histidine kinase" evidence="5">
    <location>
        <begin position="173"/>
        <end position="380"/>
    </location>
</feature>
<evidence type="ECO:0000256" key="1">
    <source>
        <dbReference type="ARBA" id="ARBA00000085"/>
    </source>
</evidence>
<dbReference type="InterPro" id="IPR036097">
    <property type="entry name" value="HisK_dim/P_sf"/>
</dbReference>
<feature type="modified residue" description="4-aspartylphosphate" evidence="4">
    <location>
        <position position="66"/>
    </location>
</feature>
<proteinExistence type="predicted"/>
<comment type="catalytic activity">
    <reaction evidence="1">
        <text>ATP + protein L-histidine = ADP + protein N-phospho-L-histidine.</text>
        <dbReference type="EC" id="2.7.13.3"/>
    </reaction>
</comment>
<dbReference type="RefSeq" id="WP_069962056.1">
    <property type="nucleotide sequence ID" value="NZ_CP016094.1"/>
</dbReference>
<organism evidence="7 8">
    <name type="scientific">Lacunisphaera limnophila</name>
    <dbReference type="NCBI Taxonomy" id="1838286"/>
    <lineage>
        <taxon>Bacteria</taxon>
        <taxon>Pseudomonadati</taxon>
        <taxon>Verrucomicrobiota</taxon>
        <taxon>Opitutia</taxon>
        <taxon>Opitutales</taxon>
        <taxon>Opitutaceae</taxon>
        <taxon>Lacunisphaera</taxon>
    </lineage>
</organism>
<evidence type="ECO:0000259" key="5">
    <source>
        <dbReference type="PROSITE" id="PS50109"/>
    </source>
</evidence>
<evidence type="ECO:0000256" key="2">
    <source>
        <dbReference type="ARBA" id="ARBA00012438"/>
    </source>
</evidence>
<sequence>MSEAAPSVLPTPVSKRPKVLVVDDELGPRESISYLLQDEFDVVAVDRVDHGLTQLGAASFACVIMDIRMPQKNGIQGLEAMRKIDPEVSIIMMTGYGALATAQAAISLGANEYLKKPFDVDVLQQSVRRHVAEGIERKKRAGMLRQLEGMYESVKTEQKKQQMNTGFNQAAAEMVHDICNPLVVAIGYTNMLLDEVRQLPPGGPAIGRIVHYAETLEKCSSFCLHLAESWRQTTRHAGEVDVVDLFATATDTKGVLFFGTNRVEVSGTPETNINGIRFEIVRLLQNLVKNALEAGASQVNVAVTRADGRVVLTIADNGTGLPPEIMESILKKPVESTKAHGTGLGMTICRHIVAAHRGEIRVAARPGGGTVFTLTFPPAAT</sequence>
<dbReference type="InterPro" id="IPR005467">
    <property type="entry name" value="His_kinase_dom"/>
</dbReference>
<dbReference type="PROSITE" id="PS50110">
    <property type="entry name" value="RESPONSE_REGULATORY"/>
    <property type="match status" value="1"/>
</dbReference>
<dbReference type="AlphaFoldDB" id="A0A1D8AVG1"/>
<dbReference type="PRINTS" id="PR00344">
    <property type="entry name" value="BCTRLSENSOR"/>
</dbReference>
<accession>A0A1D8AVG1</accession>
<dbReference type="STRING" id="1838286.Verru16b_01914"/>
<dbReference type="EMBL" id="CP016094">
    <property type="protein sequence ID" value="AOS44845.1"/>
    <property type="molecule type" value="Genomic_DNA"/>
</dbReference>
<dbReference type="Gene3D" id="3.40.50.2300">
    <property type="match status" value="1"/>
</dbReference>
<feature type="domain" description="Response regulatory" evidence="6">
    <location>
        <begin position="18"/>
        <end position="131"/>
    </location>
</feature>
<dbReference type="InterPro" id="IPR003594">
    <property type="entry name" value="HATPase_dom"/>
</dbReference>
<dbReference type="InterPro" id="IPR004358">
    <property type="entry name" value="Sig_transdc_His_kin-like_C"/>
</dbReference>
<keyword evidence="3 4" id="KW-0597">Phosphoprotein</keyword>
<evidence type="ECO:0000256" key="3">
    <source>
        <dbReference type="ARBA" id="ARBA00022553"/>
    </source>
</evidence>
<dbReference type="SUPFAM" id="SSF47384">
    <property type="entry name" value="Homodimeric domain of signal transducing histidine kinase"/>
    <property type="match status" value="1"/>
</dbReference>
<protein>
    <recommendedName>
        <fullName evidence="2">histidine kinase</fullName>
        <ecNumber evidence="2">2.7.13.3</ecNumber>
    </recommendedName>
</protein>
<dbReference type="GO" id="GO:0000155">
    <property type="term" value="F:phosphorelay sensor kinase activity"/>
    <property type="evidence" value="ECO:0007669"/>
    <property type="project" value="InterPro"/>
</dbReference>
<keyword evidence="8" id="KW-1185">Reference proteome</keyword>
<dbReference type="SUPFAM" id="SSF52172">
    <property type="entry name" value="CheY-like"/>
    <property type="match status" value="1"/>
</dbReference>
<dbReference type="PROSITE" id="PS50109">
    <property type="entry name" value="HIS_KIN"/>
    <property type="match status" value="1"/>
</dbReference>
<dbReference type="Gene3D" id="3.30.565.10">
    <property type="entry name" value="Histidine kinase-like ATPase, C-terminal domain"/>
    <property type="match status" value="1"/>
</dbReference>
<dbReference type="PANTHER" id="PTHR43547:SF2">
    <property type="entry name" value="HYBRID SIGNAL TRANSDUCTION HISTIDINE KINASE C"/>
    <property type="match status" value="1"/>
</dbReference>
<evidence type="ECO:0000313" key="7">
    <source>
        <dbReference type="EMBL" id="AOS44845.1"/>
    </source>
</evidence>
<dbReference type="SUPFAM" id="SSF55874">
    <property type="entry name" value="ATPase domain of HSP90 chaperone/DNA topoisomerase II/histidine kinase"/>
    <property type="match status" value="1"/>
</dbReference>
<dbReference type="Pfam" id="PF02518">
    <property type="entry name" value="HATPase_c"/>
    <property type="match status" value="1"/>
</dbReference>
<dbReference type="Proteomes" id="UP000095228">
    <property type="component" value="Chromosome"/>
</dbReference>
<dbReference type="InterPro" id="IPR011006">
    <property type="entry name" value="CheY-like_superfamily"/>
</dbReference>
<dbReference type="Pfam" id="PF00072">
    <property type="entry name" value="Response_reg"/>
    <property type="match status" value="1"/>
</dbReference>
<name>A0A1D8AVG1_9BACT</name>
<dbReference type="InterPro" id="IPR036890">
    <property type="entry name" value="HATPase_C_sf"/>
</dbReference>
<dbReference type="OrthoDB" id="9799273at2"/>
<evidence type="ECO:0000256" key="4">
    <source>
        <dbReference type="PROSITE-ProRule" id="PRU00169"/>
    </source>
</evidence>